<dbReference type="AlphaFoldDB" id="A0A914AFN7"/>
<keyword evidence="1" id="KW-0723">Serine/threonine-protein kinase</keyword>
<dbReference type="Gene3D" id="3.30.200.20">
    <property type="entry name" value="Phosphorylase Kinase, domain 1"/>
    <property type="match status" value="1"/>
</dbReference>
<evidence type="ECO:0000313" key="7">
    <source>
        <dbReference type="EnsemblMetazoa" id="XP_038062552.1"/>
    </source>
</evidence>
<dbReference type="PROSITE" id="PS51158">
    <property type="entry name" value="ALPHA_KINASE"/>
    <property type="match status" value="1"/>
</dbReference>
<accession>A0A914AFN7</accession>
<dbReference type="EnsemblMetazoa" id="XM_038206624.1">
    <property type="protein sequence ID" value="XP_038062552.1"/>
    <property type="gene ID" value="LOC119733043"/>
</dbReference>
<evidence type="ECO:0000256" key="4">
    <source>
        <dbReference type="ARBA" id="ARBA00022777"/>
    </source>
</evidence>
<keyword evidence="5" id="KW-0067">ATP-binding</keyword>
<dbReference type="InterPro" id="IPR051852">
    <property type="entry name" value="Alpha-type_PK"/>
</dbReference>
<keyword evidence="2" id="KW-0808">Transferase</keyword>
<dbReference type="InterPro" id="IPR011009">
    <property type="entry name" value="Kinase-like_dom_sf"/>
</dbReference>
<evidence type="ECO:0000256" key="3">
    <source>
        <dbReference type="ARBA" id="ARBA00022741"/>
    </source>
</evidence>
<keyword evidence="4" id="KW-0418">Kinase</keyword>
<dbReference type="SMART" id="SM00811">
    <property type="entry name" value="Alpha_kinase"/>
    <property type="match status" value="1"/>
</dbReference>
<dbReference type="GO" id="GO:0004674">
    <property type="term" value="F:protein serine/threonine kinase activity"/>
    <property type="evidence" value="ECO:0007669"/>
    <property type="project" value="UniProtKB-KW"/>
</dbReference>
<dbReference type="SUPFAM" id="SSF56112">
    <property type="entry name" value="Protein kinase-like (PK-like)"/>
    <property type="match status" value="1"/>
</dbReference>
<dbReference type="Proteomes" id="UP000887568">
    <property type="component" value="Unplaced"/>
</dbReference>
<dbReference type="PANTHER" id="PTHR45992:SF11">
    <property type="entry name" value="ALPHA-TYPE PROTEIN KINASE DOMAIN-CONTAINING PROTEIN"/>
    <property type="match status" value="1"/>
</dbReference>
<protein>
    <recommendedName>
        <fullName evidence="6">Alpha-type protein kinase domain-containing protein</fullName>
    </recommendedName>
</protein>
<dbReference type="Gene3D" id="3.20.200.10">
    <property type="entry name" value="MHCK/EF2 kinase"/>
    <property type="match status" value="1"/>
</dbReference>
<evidence type="ECO:0000313" key="8">
    <source>
        <dbReference type="Proteomes" id="UP000887568"/>
    </source>
</evidence>
<reference evidence="7" key="1">
    <citation type="submission" date="2022-11" db="UniProtKB">
        <authorList>
            <consortium name="EnsemblMetazoa"/>
        </authorList>
    </citation>
    <scope>IDENTIFICATION</scope>
</reference>
<name>A0A914AFN7_PATMI</name>
<dbReference type="GO" id="GO:0005524">
    <property type="term" value="F:ATP binding"/>
    <property type="evidence" value="ECO:0007669"/>
    <property type="project" value="UniProtKB-KW"/>
</dbReference>
<dbReference type="InterPro" id="IPR004166">
    <property type="entry name" value="a-kinase_dom"/>
</dbReference>
<sequence length="292" mass="33608">MGNNQGNRCLPIEGTRRRVEFEDNWFAEGRSRRAYRGTYHGDRRVEGNKCVVKLYKQEWCDRMGELAYRADIRASERAQEMAMAFKQKYPTIESIEFVQPEISKIDHSSAFKLLGFIPIHKRVKGKTTETKVTSKVMIPTGSTVAVERYLEGEFIRFLSNTGYQGEEVLDTLPSAFSHFTFHISNGQILVCDLKGLRWEHGYVFTDPAIHSQTAGDRPNYFGPTDLGVLGMIKFFQNHRCNELCEGFLKPDLVNIRPRHTSRARRITDRPESTYMQELERHSPVGFELLSSS</sequence>
<dbReference type="GeneID" id="119733043"/>
<evidence type="ECO:0000256" key="2">
    <source>
        <dbReference type="ARBA" id="ARBA00022679"/>
    </source>
</evidence>
<dbReference type="OrthoDB" id="301415at2759"/>
<proteinExistence type="predicted"/>
<keyword evidence="8" id="KW-1185">Reference proteome</keyword>
<feature type="domain" description="Alpha-type protein kinase" evidence="6">
    <location>
        <begin position="1"/>
        <end position="258"/>
    </location>
</feature>
<dbReference type="PANTHER" id="PTHR45992">
    <property type="entry name" value="EUKARYOTIC ELONGATION FACTOR 2 KINASE-RELATED"/>
    <property type="match status" value="1"/>
</dbReference>
<evidence type="ECO:0000259" key="6">
    <source>
        <dbReference type="PROSITE" id="PS51158"/>
    </source>
</evidence>
<organism evidence="7 8">
    <name type="scientific">Patiria miniata</name>
    <name type="common">Bat star</name>
    <name type="synonym">Asterina miniata</name>
    <dbReference type="NCBI Taxonomy" id="46514"/>
    <lineage>
        <taxon>Eukaryota</taxon>
        <taxon>Metazoa</taxon>
        <taxon>Echinodermata</taxon>
        <taxon>Eleutherozoa</taxon>
        <taxon>Asterozoa</taxon>
        <taxon>Asteroidea</taxon>
        <taxon>Valvatacea</taxon>
        <taxon>Valvatida</taxon>
        <taxon>Asterinidae</taxon>
        <taxon>Patiria</taxon>
    </lineage>
</organism>
<dbReference type="OMA" id="WHATREL"/>
<evidence type="ECO:0000256" key="5">
    <source>
        <dbReference type="ARBA" id="ARBA00022840"/>
    </source>
</evidence>
<evidence type="ECO:0000256" key="1">
    <source>
        <dbReference type="ARBA" id="ARBA00022527"/>
    </source>
</evidence>
<dbReference type="RefSeq" id="XP_038062552.1">
    <property type="nucleotide sequence ID" value="XM_038206624.1"/>
</dbReference>
<dbReference type="CDD" id="cd04515">
    <property type="entry name" value="Alpha_kinase"/>
    <property type="match status" value="1"/>
</dbReference>
<keyword evidence="3" id="KW-0547">Nucleotide-binding</keyword>
<dbReference type="Pfam" id="PF02816">
    <property type="entry name" value="Alpha_kinase"/>
    <property type="match status" value="1"/>
</dbReference>